<dbReference type="OrthoDB" id="19740at2759"/>
<feature type="compositionally biased region" description="Acidic residues" evidence="9">
    <location>
        <begin position="450"/>
        <end position="463"/>
    </location>
</feature>
<evidence type="ECO:0000256" key="3">
    <source>
        <dbReference type="ARBA" id="ARBA00019132"/>
    </source>
</evidence>
<dbReference type="Pfam" id="PF16282">
    <property type="entry name" value="SANT_DAMP1_like"/>
    <property type="match status" value="1"/>
</dbReference>
<gene>
    <name evidence="11" type="ORF">SISNIDRAFT_551044</name>
</gene>
<evidence type="ECO:0000256" key="8">
    <source>
        <dbReference type="ARBA" id="ARBA00025264"/>
    </source>
</evidence>
<dbReference type="FunFam" id="1.10.10.60:FF:000087">
    <property type="entry name" value="DNA methyltransferase 1-associated protein 1"/>
    <property type="match status" value="1"/>
</dbReference>
<evidence type="ECO:0000259" key="10">
    <source>
        <dbReference type="SMART" id="SM00717"/>
    </source>
</evidence>
<dbReference type="GO" id="GO:0000812">
    <property type="term" value="C:Swr1 complex"/>
    <property type="evidence" value="ECO:0007669"/>
    <property type="project" value="TreeGrafter"/>
</dbReference>
<dbReference type="AlphaFoldDB" id="A0A164S774"/>
<dbReference type="GO" id="GO:0035267">
    <property type="term" value="C:NuA4 histone acetyltransferase complex"/>
    <property type="evidence" value="ECO:0007669"/>
    <property type="project" value="InterPro"/>
</dbReference>
<dbReference type="PANTHER" id="PTHR12855:SF10">
    <property type="entry name" value="DNA METHYLTRANSFERASE 1-ASSOCIATED PROTEIN 1"/>
    <property type="match status" value="1"/>
</dbReference>
<dbReference type="InterPro" id="IPR009057">
    <property type="entry name" value="Homeodomain-like_sf"/>
</dbReference>
<dbReference type="SUPFAM" id="SSF46689">
    <property type="entry name" value="Homeodomain-like"/>
    <property type="match status" value="1"/>
</dbReference>
<dbReference type="GO" id="GO:0006281">
    <property type="term" value="P:DNA repair"/>
    <property type="evidence" value="ECO:0007669"/>
    <property type="project" value="InterPro"/>
</dbReference>
<dbReference type="GO" id="GO:0000122">
    <property type="term" value="P:negative regulation of transcription by RNA polymerase II"/>
    <property type="evidence" value="ECO:0007669"/>
    <property type="project" value="TreeGrafter"/>
</dbReference>
<dbReference type="Gene3D" id="1.10.10.60">
    <property type="entry name" value="Homeodomain-like"/>
    <property type="match status" value="1"/>
</dbReference>
<reference evidence="11 12" key="1">
    <citation type="journal article" date="2016" name="Mol. Biol. Evol.">
        <title>Comparative Genomics of Early-Diverging Mushroom-Forming Fungi Provides Insights into the Origins of Lignocellulose Decay Capabilities.</title>
        <authorList>
            <person name="Nagy L.G."/>
            <person name="Riley R."/>
            <person name="Tritt A."/>
            <person name="Adam C."/>
            <person name="Daum C."/>
            <person name="Floudas D."/>
            <person name="Sun H."/>
            <person name="Yadav J.S."/>
            <person name="Pangilinan J."/>
            <person name="Larsson K.H."/>
            <person name="Matsuura K."/>
            <person name="Barry K."/>
            <person name="Labutti K."/>
            <person name="Kuo R."/>
            <person name="Ohm R.A."/>
            <person name="Bhattacharya S.S."/>
            <person name="Shirouzu T."/>
            <person name="Yoshinaga Y."/>
            <person name="Martin F.M."/>
            <person name="Grigoriev I.V."/>
            <person name="Hibbett D.S."/>
        </authorList>
    </citation>
    <scope>NUCLEOTIDE SEQUENCE [LARGE SCALE GENOMIC DNA]</scope>
    <source>
        <strain evidence="11 12">HHB9708</strain>
    </source>
</reference>
<comment type="function">
    <text evidence="8">Component of the SWR1 complex which mediates the ATP-dependent exchange of histone H2A for the H2A variant HZT1 leading to transcriptional regulation of selected genes by chromatin remodeling. Component of the NuA4 histone acetyltransferase complex which is involved in transcriptional activation of selected genes principally by acetylation of nucleosomal histone H4 and H2A. The NuA4 complex is also involved in DNA repair.</text>
</comment>
<dbReference type="GO" id="GO:0006338">
    <property type="term" value="P:chromatin remodeling"/>
    <property type="evidence" value="ECO:0007669"/>
    <property type="project" value="InterPro"/>
</dbReference>
<dbReference type="InterPro" id="IPR001005">
    <property type="entry name" value="SANT/Myb"/>
</dbReference>
<dbReference type="InterPro" id="IPR027109">
    <property type="entry name" value="Swc4/Dmap1"/>
</dbReference>
<feature type="domain" description="Myb-like" evidence="10">
    <location>
        <begin position="130"/>
        <end position="183"/>
    </location>
</feature>
<protein>
    <recommendedName>
        <fullName evidence="3">SWR1-complex protein 4</fullName>
    </recommendedName>
</protein>
<organism evidence="11 12">
    <name type="scientific">Sistotremastrum niveocremeum HHB9708</name>
    <dbReference type="NCBI Taxonomy" id="1314777"/>
    <lineage>
        <taxon>Eukaryota</taxon>
        <taxon>Fungi</taxon>
        <taxon>Dikarya</taxon>
        <taxon>Basidiomycota</taxon>
        <taxon>Agaricomycotina</taxon>
        <taxon>Agaricomycetes</taxon>
        <taxon>Sistotremastrales</taxon>
        <taxon>Sistotremastraceae</taxon>
        <taxon>Sertulicium</taxon>
        <taxon>Sertulicium niveocremeum</taxon>
    </lineage>
</organism>
<evidence type="ECO:0000256" key="7">
    <source>
        <dbReference type="ARBA" id="ARBA00023242"/>
    </source>
</evidence>
<keyword evidence="6" id="KW-0804">Transcription</keyword>
<evidence type="ECO:0000256" key="6">
    <source>
        <dbReference type="ARBA" id="ARBA00023163"/>
    </source>
</evidence>
<keyword evidence="4" id="KW-0156">Chromatin regulator</keyword>
<dbReference type="SMART" id="SM00717">
    <property type="entry name" value="SANT"/>
    <property type="match status" value="1"/>
</dbReference>
<dbReference type="PANTHER" id="PTHR12855">
    <property type="entry name" value="DNA METHYLTRANSFERASE 1-ASSOCIATED PROTEIN 1 FAMILY MEMBER"/>
    <property type="match status" value="1"/>
</dbReference>
<keyword evidence="5" id="KW-0805">Transcription regulation</keyword>
<dbReference type="InterPro" id="IPR032563">
    <property type="entry name" value="DAMP1_SANT-like"/>
</dbReference>
<accession>A0A164S774</accession>
<name>A0A164S774_9AGAM</name>
<feature type="region of interest" description="Disordered" evidence="9">
    <location>
        <begin position="1"/>
        <end position="36"/>
    </location>
</feature>
<evidence type="ECO:0000256" key="1">
    <source>
        <dbReference type="ARBA" id="ARBA00004123"/>
    </source>
</evidence>
<dbReference type="Proteomes" id="UP000076722">
    <property type="component" value="Unassembled WGS sequence"/>
</dbReference>
<comment type="subcellular location">
    <subcellularLocation>
        <location evidence="1">Nucleus</location>
    </subcellularLocation>
</comment>
<dbReference type="EMBL" id="KV419416">
    <property type="protein sequence ID" value="KZS91208.1"/>
    <property type="molecule type" value="Genomic_DNA"/>
</dbReference>
<evidence type="ECO:0000256" key="9">
    <source>
        <dbReference type="SAM" id="MobiDB-lite"/>
    </source>
</evidence>
<sequence length="629" mass="69910">MAASAADVRDILSLPGPSNVASTTLKKSSSSMAKKPEGISRELYSLIGNSAPTLTAQFAKPRLKQRPDLGKGKVKWEQQEFSNSARADGLKLKHWVKVGPDNNKEYPFAKYNTTTTTYTYSLDEYTRLLEDPEWTKEETDYLFSIVKEYGMRFYIISDRYDYPGGPPRTIDDLKARYYSICRKLLRTRPWAGDEATRQQLSNSYAFDKGGHHTVFALLILTMPLKEREIMRKDYIDHLLKRTPEQIAEEEALYIELKRLEQTERRFAKEREELLKTLAGIDSGLATISIEDDAANTFFGGLDKIKRSKKRGDTMEIDSPISSAQFSLAPAHSLRKTTTAKQVAQDLQLCIYRFETPAAAPNKAAHVPVHLRSTKPSIPKQNLAPKIYGALEELNINHQTLIMPTRNNLQQQQMLFDATAALIETKRVVDRVDQEIRVLKARLSGRKSEDITDAGGEETQEDAAVESQTQAAEESQAGPEGDAEAEGELDAEGEGEGEAEGDGDGDGEVEPEVEAENEDADGDAEMEDADAEGENEGGDEVDGEVEGEDDGEGDLDDEELEQELEQRGDDEDEDEEAEGEVEEDEGTIDNASEAPESQVGRRRKRGFSTSSVDTSGTMNTRASVKRQRNG</sequence>
<proteinExistence type="inferred from homology"/>
<evidence type="ECO:0000256" key="5">
    <source>
        <dbReference type="ARBA" id="ARBA00023015"/>
    </source>
</evidence>
<evidence type="ECO:0000313" key="11">
    <source>
        <dbReference type="EMBL" id="KZS91208.1"/>
    </source>
</evidence>
<feature type="region of interest" description="Disordered" evidence="9">
    <location>
        <begin position="447"/>
        <end position="629"/>
    </location>
</feature>
<evidence type="ECO:0000313" key="12">
    <source>
        <dbReference type="Proteomes" id="UP000076722"/>
    </source>
</evidence>
<feature type="compositionally biased region" description="Polar residues" evidence="9">
    <location>
        <begin position="19"/>
        <end position="32"/>
    </location>
</feature>
<evidence type="ECO:0000256" key="2">
    <source>
        <dbReference type="ARBA" id="ARBA00006918"/>
    </source>
</evidence>
<keyword evidence="7" id="KW-0539">Nucleus</keyword>
<keyword evidence="12" id="KW-1185">Reference proteome</keyword>
<dbReference type="STRING" id="1314777.A0A164S774"/>
<evidence type="ECO:0000256" key="4">
    <source>
        <dbReference type="ARBA" id="ARBA00022853"/>
    </source>
</evidence>
<comment type="similarity">
    <text evidence="2">Belongs to the SWC4 family.</text>
</comment>
<feature type="compositionally biased region" description="Acidic residues" evidence="9">
    <location>
        <begin position="480"/>
        <end position="586"/>
    </location>
</feature>
<dbReference type="GO" id="GO:0003714">
    <property type="term" value="F:transcription corepressor activity"/>
    <property type="evidence" value="ECO:0007669"/>
    <property type="project" value="TreeGrafter"/>
</dbReference>
<feature type="compositionally biased region" description="Polar residues" evidence="9">
    <location>
        <begin position="606"/>
        <end position="621"/>
    </location>
</feature>